<evidence type="ECO:0000256" key="1">
    <source>
        <dbReference type="SAM" id="SignalP"/>
    </source>
</evidence>
<protein>
    <submittedName>
        <fullName evidence="2">Uncharacterized protein</fullName>
    </submittedName>
</protein>
<name>A0A258FR55_9CAUL</name>
<dbReference type="Proteomes" id="UP000215595">
    <property type="component" value="Unassembled WGS sequence"/>
</dbReference>
<organism evidence="2 3">
    <name type="scientific">Brevundimonas subvibrioides</name>
    <dbReference type="NCBI Taxonomy" id="74313"/>
    <lineage>
        <taxon>Bacteria</taxon>
        <taxon>Pseudomonadati</taxon>
        <taxon>Pseudomonadota</taxon>
        <taxon>Alphaproteobacteria</taxon>
        <taxon>Caulobacterales</taxon>
        <taxon>Caulobacteraceae</taxon>
        <taxon>Brevundimonas</taxon>
    </lineage>
</organism>
<evidence type="ECO:0000313" key="2">
    <source>
        <dbReference type="EMBL" id="OYX34985.1"/>
    </source>
</evidence>
<feature type="signal peptide" evidence="1">
    <location>
        <begin position="1"/>
        <end position="25"/>
    </location>
</feature>
<comment type="caution">
    <text evidence="2">The sequence shown here is derived from an EMBL/GenBank/DDBJ whole genome shotgun (WGS) entry which is preliminary data.</text>
</comment>
<gene>
    <name evidence="2" type="ORF">B7Z01_03635</name>
</gene>
<feature type="chain" id="PRO_5012965993" evidence="1">
    <location>
        <begin position="26"/>
        <end position="231"/>
    </location>
</feature>
<keyword evidence="1" id="KW-0732">Signal</keyword>
<dbReference type="AlphaFoldDB" id="A0A258FR55"/>
<proteinExistence type="predicted"/>
<dbReference type="EMBL" id="NCEB01000006">
    <property type="protein sequence ID" value="OYX34985.1"/>
    <property type="molecule type" value="Genomic_DNA"/>
</dbReference>
<accession>A0A258FR55</accession>
<sequence length="231" mass="24953">MRRLTFACVLMILTVAVAAPFVASAQDEAVPMRDRTERIGLAGRRGPSLFRPGFAVGEYTGWASLRDNEVRLPWQSRDFTSAELSIMTPAGEVTASCGGGQGHRNILGITFDRDPISYDCDYAGAAPADAAMGLALARGSILRRLQQPQRAGFLTWNDVEYRTETRRIGGLPFGGGAVMGYVISRDGVEVGGVDLNGMRPTFYLPPEGSPDRDAVAVLALSLWAFRDPANR</sequence>
<reference evidence="2 3" key="1">
    <citation type="submission" date="2017-03" db="EMBL/GenBank/DDBJ databases">
        <title>Lifting the veil on microbial sulfur biogeochemistry in mining wastewaters.</title>
        <authorList>
            <person name="Kantor R.S."/>
            <person name="Colenbrander Nelson T."/>
            <person name="Marshall S."/>
            <person name="Bennett D."/>
            <person name="Apte S."/>
            <person name="Camacho D."/>
            <person name="Thomas B.C."/>
            <person name="Warren L.A."/>
            <person name="Banfield J.F."/>
        </authorList>
    </citation>
    <scope>NUCLEOTIDE SEQUENCE [LARGE SCALE GENOMIC DNA]</scope>
    <source>
        <strain evidence="2">32-69-9</strain>
    </source>
</reference>
<evidence type="ECO:0000313" key="3">
    <source>
        <dbReference type="Proteomes" id="UP000215595"/>
    </source>
</evidence>